<dbReference type="Proteomes" id="UP000242942">
    <property type="component" value="Unassembled WGS sequence"/>
</dbReference>
<evidence type="ECO:0000313" key="3">
    <source>
        <dbReference type="EMBL" id="SBT84546.1"/>
    </source>
</evidence>
<keyword evidence="2" id="KW-1133">Transmembrane helix</keyword>
<organism evidence="3 4">
    <name type="scientific">Plasmodium ovale</name>
    <name type="common">malaria parasite P. ovale</name>
    <dbReference type="NCBI Taxonomy" id="36330"/>
    <lineage>
        <taxon>Eukaryota</taxon>
        <taxon>Sar</taxon>
        <taxon>Alveolata</taxon>
        <taxon>Apicomplexa</taxon>
        <taxon>Aconoidasida</taxon>
        <taxon>Haemosporida</taxon>
        <taxon>Plasmodiidae</taxon>
        <taxon>Plasmodium</taxon>
        <taxon>Plasmodium (Plasmodium)</taxon>
    </lineage>
</organism>
<sequence>MKITELAFYYSLDDDKSIQYIWNKLEQLHDNSKTKYNWDNEKYSNSFVNMRRYLDKFCSIKEYSAAPQDIKSEETCTSSENAPRPEEESLTEITAENTLRNYPSVGIFLSSAITHLVTVLVFFILCRVKN</sequence>
<accession>A0A1D3JF65</accession>
<evidence type="ECO:0000313" key="4">
    <source>
        <dbReference type="Proteomes" id="UP000242942"/>
    </source>
</evidence>
<dbReference type="VEuPathDB" id="PlasmoDB:PocGH01_00205200"/>
<name>A0A1D3JF65_PLAOA</name>
<feature type="region of interest" description="Disordered" evidence="1">
    <location>
        <begin position="69"/>
        <end position="90"/>
    </location>
</feature>
<dbReference type="EMBL" id="FLRI01000534">
    <property type="protein sequence ID" value="SBT84546.1"/>
    <property type="molecule type" value="Genomic_DNA"/>
</dbReference>
<protein>
    <recommendedName>
        <fullName evidence="5">PIR protein</fullName>
    </recommendedName>
</protein>
<feature type="transmembrane region" description="Helical" evidence="2">
    <location>
        <begin position="105"/>
        <end position="126"/>
    </location>
</feature>
<keyword evidence="2" id="KW-0472">Membrane</keyword>
<keyword evidence="2" id="KW-0812">Transmembrane</keyword>
<dbReference type="AlphaFoldDB" id="A0A1D3JF65"/>
<evidence type="ECO:0000256" key="1">
    <source>
        <dbReference type="SAM" id="MobiDB-lite"/>
    </source>
</evidence>
<gene>
    <name evidence="3" type="primary">PocGH01_00205200</name>
    <name evidence="3" type="ORF">POCGH01_00205200</name>
</gene>
<evidence type="ECO:0008006" key="5">
    <source>
        <dbReference type="Google" id="ProtNLM"/>
    </source>
</evidence>
<evidence type="ECO:0000256" key="2">
    <source>
        <dbReference type="SAM" id="Phobius"/>
    </source>
</evidence>
<proteinExistence type="predicted"/>
<reference evidence="3 4" key="1">
    <citation type="submission" date="2016-06" db="EMBL/GenBank/DDBJ databases">
        <authorList>
            <consortium name="Pathogen Informatics"/>
        </authorList>
    </citation>
    <scope>NUCLEOTIDE SEQUENCE [LARGE SCALE GENOMIC DNA]</scope>
    <source>
        <strain evidence="3">PocGH01</strain>
    </source>
</reference>
<keyword evidence="4" id="KW-1185">Reference proteome</keyword>